<sequence>DVYKTALEKAGFDVDPMLLGGEAIRKIKEIEQGKAKKPDLVLLDLLLPDINGIEVLKEIRKQKKTKDIPVFILTNYTDEKLREKGLLFKTEQYLLKTKYTPSELAELVKKELGG</sequence>
<dbReference type="SMART" id="SM00448">
    <property type="entry name" value="REC"/>
    <property type="match status" value="1"/>
</dbReference>
<feature type="domain" description="Response regulatory" evidence="1">
    <location>
        <begin position="1"/>
        <end position="111"/>
    </location>
</feature>
<gene>
    <name evidence="2" type="ORF">S06H3_63265</name>
</gene>
<evidence type="ECO:0000259" key="1">
    <source>
        <dbReference type="PROSITE" id="PS50110"/>
    </source>
</evidence>
<dbReference type="EMBL" id="BARV01041922">
    <property type="protein sequence ID" value="GAI55324.1"/>
    <property type="molecule type" value="Genomic_DNA"/>
</dbReference>
<dbReference type="Pfam" id="PF00072">
    <property type="entry name" value="Response_reg"/>
    <property type="match status" value="1"/>
</dbReference>
<feature type="non-terminal residue" evidence="2">
    <location>
        <position position="1"/>
    </location>
</feature>
<dbReference type="PANTHER" id="PTHR44520">
    <property type="entry name" value="RESPONSE REGULATOR RCP1-RELATED"/>
    <property type="match status" value="1"/>
</dbReference>
<protein>
    <recommendedName>
        <fullName evidence="1">Response regulatory domain-containing protein</fullName>
    </recommendedName>
</protein>
<dbReference type="PROSITE" id="PS50110">
    <property type="entry name" value="RESPONSE_REGULATORY"/>
    <property type="match status" value="1"/>
</dbReference>
<comment type="caution">
    <text evidence="2">The sequence shown here is derived from an EMBL/GenBank/DDBJ whole genome shotgun (WGS) entry which is preliminary data.</text>
</comment>
<dbReference type="InterPro" id="IPR001789">
    <property type="entry name" value="Sig_transdc_resp-reg_receiver"/>
</dbReference>
<dbReference type="InterPro" id="IPR011006">
    <property type="entry name" value="CheY-like_superfamily"/>
</dbReference>
<dbReference type="InterPro" id="IPR052893">
    <property type="entry name" value="TCS_response_regulator"/>
</dbReference>
<name>X1RIB5_9ZZZZ</name>
<dbReference type="Gene3D" id="3.40.50.2300">
    <property type="match status" value="1"/>
</dbReference>
<evidence type="ECO:0000313" key="2">
    <source>
        <dbReference type="EMBL" id="GAI55324.1"/>
    </source>
</evidence>
<dbReference type="GO" id="GO:0000160">
    <property type="term" value="P:phosphorelay signal transduction system"/>
    <property type="evidence" value="ECO:0007669"/>
    <property type="project" value="InterPro"/>
</dbReference>
<organism evidence="2">
    <name type="scientific">marine sediment metagenome</name>
    <dbReference type="NCBI Taxonomy" id="412755"/>
    <lineage>
        <taxon>unclassified sequences</taxon>
        <taxon>metagenomes</taxon>
        <taxon>ecological metagenomes</taxon>
    </lineage>
</organism>
<accession>X1RIB5</accession>
<dbReference type="SUPFAM" id="SSF52172">
    <property type="entry name" value="CheY-like"/>
    <property type="match status" value="1"/>
</dbReference>
<reference evidence="2" key="1">
    <citation type="journal article" date="2014" name="Front. Microbiol.">
        <title>High frequency of phylogenetically diverse reductive dehalogenase-homologous genes in deep subseafloor sedimentary metagenomes.</title>
        <authorList>
            <person name="Kawai M."/>
            <person name="Futagami T."/>
            <person name="Toyoda A."/>
            <person name="Takaki Y."/>
            <person name="Nishi S."/>
            <person name="Hori S."/>
            <person name="Arai W."/>
            <person name="Tsubouchi T."/>
            <person name="Morono Y."/>
            <person name="Uchiyama I."/>
            <person name="Ito T."/>
            <person name="Fujiyama A."/>
            <person name="Inagaki F."/>
            <person name="Takami H."/>
        </authorList>
    </citation>
    <scope>NUCLEOTIDE SEQUENCE</scope>
    <source>
        <strain evidence="2">Expedition CK06-06</strain>
    </source>
</reference>
<dbReference type="AlphaFoldDB" id="X1RIB5"/>
<proteinExistence type="predicted"/>